<dbReference type="eggNOG" id="COG1131">
    <property type="taxonomic scope" value="Bacteria"/>
</dbReference>
<dbReference type="PROSITE" id="PS00211">
    <property type="entry name" value="ABC_TRANSPORTER_1"/>
    <property type="match status" value="1"/>
</dbReference>
<evidence type="ECO:0000259" key="5">
    <source>
        <dbReference type="PROSITE" id="PS50893"/>
    </source>
</evidence>
<dbReference type="Pfam" id="PF00005">
    <property type="entry name" value="ABC_tran"/>
    <property type="match status" value="1"/>
</dbReference>
<dbReference type="PROSITE" id="PS50893">
    <property type="entry name" value="ABC_TRANSPORTER_2"/>
    <property type="match status" value="1"/>
</dbReference>
<dbReference type="InterPro" id="IPR017871">
    <property type="entry name" value="ABC_transporter-like_CS"/>
</dbReference>
<evidence type="ECO:0000256" key="2">
    <source>
        <dbReference type="ARBA" id="ARBA00022448"/>
    </source>
</evidence>
<dbReference type="PATRIC" id="fig|1449336.4.peg.1384"/>
<keyword evidence="3" id="KW-0547">Nucleotide-binding</keyword>
<keyword evidence="7" id="KW-1185">Reference proteome</keyword>
<evidence type="ECO:0000256" key="4">
    <source>
        <dbReference type="ARBA" id="ARBA00022840"/>
    </source>
</evidence>
<sequence>MIKEKGGITMKAIEALGLTKMYHKKAAVDHIDLIVEEGEIYGFIGPNGAGKSTTIKTLLNFIYPTSGSASILGLDCVKESQSIKKQVSYVSSDVRFYPAMNAMQIMKYVADFHNLKNAKPIINHYFDYFEIDPKKKLGEMSLGNKKKVAVVSGLIANPRMMILDEPTNGLDPLMQHRLFEVLKEKNQKGMTLFLSSHDLTEVQRYCSKAAFIKEGKIISIEDITADRIAGKVVELVGNNLPKEKFIAIGAKLIQQSDRQLKFFYNGDMQILLPLLINSEIKDVLIKNQELEDKFMTMYEKGALQ</sequence>
<dbReference type="CDD" id="cd03230">
    <property type="entry name" value="ABC_DR_subfamily_A"/>
    <property type="match status" value="1"/>
</dbReference>
<dbReference type="InterPro" id="IPR003593">
    <property type="entry name" value="AAA+_ATPase"/>
</dbReference>
<evidence type="ECO:0000313" key="7">
    <source>
        <dbReference type="Proteomes" id="UP000051658"/>
    </source>
</evidence>
<reference evidence="6 7" key="1">
    <citation type="journal article" date="2015" name="Genome Announc.">
        <title>Expanding the biotechnology potential of lactobacilli through comparative genomics of 213 strains and associated genera.</title>
        <authorList>
            <person name="Sun Z."/>
            <person name="Harris H.M."/>
            <person name="McCann A."/>
            <person name="Guo C."/>
            <person name="Argimon S."/>
            <person name="Zhang W."/>
            <person name="Yang X."/>
            <person name="Jeffery I.B."/>
            <person name="Cooney J.C."/>
            <person name="Kagawa T.F."/>
            <person name="Liu W."/>
            <person name="Song Y."/>
            <person name="Salvetti E."/>
            <person name="Wrobel A."/>
            <person name="Rasinkangas P."/>
            <person name="Parkhill J."/>
            <person name="Rea M.C."/>
            <person name="O'Sullivan O."/>
            <person name="Ritari J."/>
            <person name="Douillard F.P."/>
            <person name="Paul Ross R."/>
            <person name="Yang R."/>
            <person name="Briner A.E."/>
            <person name="Felis G.E."/>
            <person name="de Vos W.M."/>
            <person name="Barrangou R."/>
            <person name="Klaenhammer T.R."/>
            <person name="Caufield P.W."/>
            <person name="Cui Y."/>
            <person name="Zhang H."/>
            <person name="O'Toole P.W."/>
        </authorList>
    </citation>
    <scope>NUCLEOTIDE SEQUENCE [LARGE SCALE GENOMIC DNA]</scope>
    <source>
        <strain evidence="6 7">DSM 20623</strain>
    </source>
</reference>
<dbReference type="GO" id="GO:0016887">
    <property type="term" value="F:ATP hydrolysis activity"/>
    <property type="evidence" value="ECO:0007669"/>
    <property type="project" value="InterPro"/>
</dbReference>
<evidence type="ECO:0000256" key="1">
    <source>
        <dbReference type="ARBA" id="ARBA00005417"/>
    </source>
</evidence>
<dbReference type="InterPro" id="IPR050763">
    <property type="entry name" value="ABC_transporter_ATP-binding"/>
</dbReference>
<dbReference type="PANTHER" id="PTHR42711">
    <property type="entry name" value="ABC TRANSPORTER ATP-BINDING PROTEIN"/>
    <property type="match status" value="1"/>
</dbReference>
<proteinExistence type="inferred from homology"/>
<comment type="similarity">
    <text evidence="1">Belongs to the ABC transporter superfamily.</text>
</comment>
<keyword evidence="4 6" id="KW-0067">ATP-binding</keyword>
<dbReference type="AlphaFoldDB" id="A0A0R2HU60"/>
<feature type="domain" description="ABC transporter" evidence="5">
    <location>
        <begin position="13"/>
        <end position="239"/>
    </location>
</feature>
<evidence type="ECO:0000256" key="3">
    <source>
        <dbReference type="ARBA" id="ARBA00022741"/>
    </source>
</evidence>
<comment type="caution">
    <text evidence="6">The sequence shown here is derived from an EMBL/GenBank/DDBJ whole genome shotgun (WGS) entry which is preliminary data.</text>
</comment>
<organism evidence="6 7">
    <name type="scientific">Carnobacterium divergens DSM 20623</name>
    <dbReference type="NCBI Taxonomy" id="1449336"/>
    <lineage>
        <taxon>Bacteria</taxon>
        <taxon>Bacillati</taxon>
        <taxon>Bacillota</taxon>
        <taxon>Bacilli</taxon>
        <taxon>Lactobacillales</taxon>
        <taxon>Carnobacteriaceae</taxon>
        <taxon>Carnobacterium</taxon>
    </lineage>
</organism>
<accession>A0A0R2HU60</accession>
<dbReference type="Gene3D" id="3.40.50.300">
    <property type="entry name" value="P-loop containing nucleotide triphosphate hydrolases"/>
    <property type="match status" value="1"/>
</dbReference>
<dbReference type="Proteomes" id="UP000051658">
    <property type="component" value="Unassembled WGS sequence"/>
</dbReference>
<dbReference type="SMART" id="SM00382">
    <property type="entry name" value="AAA"/>
    <property type="match status" value="1"/>
</dbReference>
<keyword evidence="2" id="KW-0813">Transport</keyword>
<dbReference type="GO" id="GO:0005524">
    <property type="term" value="F:ATP binding"/>
    <property type="evidence" value="ECO:0007669"/>
    <property type="project" value="UniProtKB-KW"/>
</dbReference>
<dbReference type="PANTHER" id="PTHR42711:SF5">
    <property type="entry name" value="ABC TRANSPORTER ATP-BINDING PROTEIN NATA"/>
    <property type="match status" value="1"/>
</dbReference>
<dbReference type="EMBL" id="JQBS01000032">
    <property type="protein sequence ID" value="KRN56242.1"/>
    <property type="molecule type" value="Genomic_DNA"/>
</dbReference>
<evidence type="ECO:0000313" key="6">
    <source>
        <dbReference type="EMBL" id="KRN56242.1"/>
    </source>
</evidence>
<dbReference type="SUPFAM" id="SSF52540">
    <property type="entry name" value="P-loop containing nucleoside triphosphate hydrolases"/>
    <property type="match status" value="1"/>
</dbReference>
<name>A0A0R2HU60_CARDV</name>
<protein>
    <submittedName>
        <fullName evidence="6">ABC transporter (ATP-binding protein)</fullName>
    </submittedName>
</protein>
<gene>
    <name evidence="6" type="ORF">IV74_GL001354</name>
</gene>
<dbReference type="InterPro" id="IPR027417">
    <property type="entry name" value="P-loop_NTPase"/>
</dbReference>
<dbReference type="InterPro" id="IPR003439">
    <property type="entry name" value="ABC_transporter-like_ATP-bd"/>
</dbReference>